<dbReference type="PANTHER" id="PTHR23101:SF122">
    <property type="entry name" value="RABAPTIN-5-ASSOCIATED EXCHANGE FACTOR FOR RAB5"/>
    <property type="match status" value="1"/>
</dbReference>
<evidence type="ECO:0008006" key="10">
    <source>
        <dbReference type="Google" id="ProtNLM"/>
    </source>
</evidence>
<dbReference type="Pfam" id="PF02204">
    <property type="entry name" value="VPS9"/>
    <property type="match status" value="1"/>
</dbReference>
<dbReference type="InterPro" id="IPR045046">
    <property type="entry name" value="Vps9-like"/>
</dbReference>
<dbReference type="SUPFAM" id="SSF57716">
    <property type="entry name" value="Glucocorticoid receptor-like (DNA-binding domain)"/>
    <property type="match status" value="1"/>
</dbReference>
<dbReference type="PROSITE" id="PS51036">
    <property type="entry name" value="ZF_A20"/>
    <property type="match status" value="1"/>
</dbReference>
<dbReference type="Pfam" id="PF18151">
    <property type="entry name" value="DUF5601"/>
    <property type="match status" value="1"/>
</dbReference>
<sequence length="722" mass="80690">MPILTLQRSYKYIMYATKQPSLRIKQADLKCKTGCGFYGNADWDGYCSKCYRNHMEQVRQKKSRQGHSEQSKTQVPGFSKFEEKKRQQTDKKTKYLKSLPVFRKSSSAKDSGRPEKYYDMRQANPDANKLMTEFISSFGKWGETVRKDFSKCVQSFTTKILSELDAKPIEDLAELAQNCYNLYNDRLKNNAVYQAVTSEVRDELLDFFEKYSMVGLYSFLFCPPSTNDEEKDLTIQDRIRKLSWVNAHHLDCCISETSIEVRDLVYTAINDLLGMDSMKAPPGKAYLRGASVVEVLQHCQGGPVSADEFLPALIFVVLKANPARLKSNILYVTRFCNDSRLMQGEAGYYFTNLCCAVSFIENLTAESLNMPEQEFQAYMSGEVTCVSAWESALVACEGMHQLCEHLALLKGLSERTTVVKESSQKLREDMERLKEEINEKVNSVLERTPLIIKPRKSPLPITKENLLLSTFAPPKVSSDAVQQDEEEAADAPAPPQNYYLQNLSMSQINILDSTKNKLQLNITPCLNVPVKAPAAAPQLTDLLSPSPAHENKSMESLTPDDNSYLGLSKVNYDIDFSDISAENSIAEELTPDKRKSPTPSFTTPDPFSPIGTSCNIMQSPLIPSNAPLSTNAEVQQSTKKEDFVLPFLESMSEATEESLLDKVEEAALIALPSPSIKPFAAEYTGFSKQGSKIPSIPCNTGDFSSLNLQQSSLPSSSKDCSD</sequence>
<dbReference type="Pfam" id="PF01754">
    <property type="entry name" value="zf-A20"/>
    <property type="match status" value="1"/>
</dbReference>
<dbReference type="GO" id="GO:0030139">
    <property type="term" value="C:endocytic vesicle"/>
    <property type="evidence" value="ECO:0007669"/>
    <property type="project" value="TreeGrafter"/>
</dbReference>
<dbReference type="SMART" id="SM00259">
    <property type="entry name" value="ZnF_A20"/>
    <property type="match status" value="1"/>
</dbReference>
<feature type="region of interest" description="Disordered" evidence="5">
    <location>
        <begin position="585"/>
        <end position="605"/>
    </location>
</feature>
<gene>
    <name evidence="8" type="ORF">NQ315_010749</name>
</gene>
<evidence type="ECO:0000313" key="9">
    <source>
        <dbReference type="Proteomes" id="UP001159042"/>
    </source>
</evidence>
<dbReference type="GO" id="GO:0005829">
    <property type="term" value="C:cytosol"/>
    <property type="evidence" value="ECO:0007669"/>
    <property type="project" value="TreeGrafter"/>
</dbReference>
<dbReference type="InterPro" id="IPR041545">
    <property type="entry name" value="DUF5601"/>
</dbReference>
<evidence type="ECO:0000256" key="3">
    <source>
        <dbReference type="ARBA" id="ARBA00022833"/>
    </source>
</evidence>
<organism evidence="8 9">
    <name type="scientific">Exocentrus adspersus</name>
    <dbReference type="NCBI Taxonomy" id="1586481"/>
    <lineage>
        <taxon>Eukaryota</taxon>
        <taxon>Metazoa</taxon>
        <taxon>Ecdysozoa</taxon>
        <taxon>Arthropoda</taxon>
        <taxon>Hexapoda</taxon>
        <taxon>Insecta</taxon>
        <taxon>Pterygota</taxon>
        <taxon>Neoptera</taxon>
        <taxon>Endopterygota</taxon>
        <taxon>Coleoptera</taxon>
        <taxon>Polyphaga</taxon>
        <taxon>Cucujiformia</taxon>
        <taxon>Chrysomeloidea</taxon>
        <taxon>Cerambycidae</taxon>
        <taxon>Lamiinae</taxon>
        <taxon>Acanthocinini</taxon>
        <taxon>Exocentrus</taxon>
    </lineage>
</organism>
<feature type="coiled-coil region" evidence="4">
    <location>
        <begin position="416"/>
        <end position="447"/>
    </location>
</feature>
<dbReference type="GO" id="GO:0003677">
    <property type="term" value="F:DNA binding"/>
    <property type="evidence" value="ECO:0007669"/>
    <property type="project" value="InterPro"/>
</dbReference>
<evidence type="ECO:0000256" key="5">
    <source>
        <dbReference type="SAM" id="MobiDB-lite"/>
    </source>
</evidence>
<dbReference type="Gene3D" id="1.20.5.4770">
    <property type="match status" value="1"/>
</dbReference>
<protein>
    <recommendedName>
        <fullName evidence="10">Rab5 GDP/GTP exchange factor</fullName>
    </recommendedName>
</protein>
<dbReference type="PANTHER" id="PTHR23101">
    <property type="entry name" value="RAB GDP/GTP EXCHANGE FACTOR"/>
    <property type="match status" value="1"/>
</dbReference>
<proteinExistence type="predicted"/>
<reference evidence="8 9" key="1">
    <citation type="journal article" date="2023" name="Insect Mol. Biol.">
        <title>Genome sequencing provides insights into the evolution of gene families encoding plant cell wall-degrading enzymes in longhorned beetles.</title>
        <authorList>
            <person name="Shin N.R."/>
            <person name="Okamura Y."/>
            <person name="Kirsch R."/>
            <person name="Pauchet Y."/>
        </authorList>
    </citation>
    <scope>NUCLEOTIDE SEQUENCE [LARGE SCALE GENOMIC DNA]</scope>
    <source>
        <strain evidence="8">EAD_L_NR</strain>
    </source>
</reference>
<dbReference type="EMBL" id="JANEYG010000030">
    <property type="protein sequence ID" value="KAJ8917837.1"/>
    <property type="molecule type" value="Genomic_DNA"/>
</dbReference>
<feature type="compositionally biased region" description="Basic and acidic residues" evidence="5">
    <location>
        <begin position="80"/>
        <end position="91"/>
    </location>
</feature>
<name>A0AAV8VTZ4_9CUCU</name>
<dbReference type="GO" id="GO:0016192">
    <property type="term" value="P:vesicle-mediated transport"/>
    <property type="evidence" value="ECO:0007669"/>
    <property type="project" value="InterPro"/>
</dbReference>
<dbReference type="PROSITE" id="PS51205">
    <property type="entry name" value="VPS9"/>
    <property type="match status" value="1"/>
</dbReference>
<dbReference type="InterPro" id="IPR037191">
    <property type="entry name" value="VPS9_dom_sf"/>
</dbReference>
<dbReference type="InterPro" id="IPR002653">
    <property type="entry name" value="Znf_A20"/>
</dbReference>
<dbReference type="GO" id="GO:0005085">
    <property type="term" value="F:guanyl-nucleotide exchange factor activity"/>
    <property type="evidence" value="ECO:0007669"/>
    <property type="project" value="InterPro"/>
</dbReference>
<dbReference type="Gene3D" id="1.10.246.120">
    <property type="match status" value="1"/>
</dbReference>
<dbReference type="AlphaFoldDB" id="A0AAV8VTZ4"/>
<dbReference type="GO" id="GO:0031267">
    <property type="term" value="F:small GTPase binding"/>
    <property type="evidence" value="ECO:0007669"/>
    <property type="project" value="TreeGrafter"/>
</dbReference>
<evidence type="ECO:0000256" key="1">
    <source>
        <dbReference type="ARBA" id="ARBA00022723"/>
    </source>
</evidence>
<evidence type="ECO:0000256" key="2">
    <source>
        <dbReference type="ARBA" id="ARBA00022771"/>
    </source>
</evidence>
<evidence type="ECO:0000313" key="8">
    <source>
        <dbReference type="EMBL" id="KAJ8917837.1"/>
    </source>
</evidence>
<dbReference type="GO" id="GO:0008270">
    <property type="term" value="F:zinc ion binding"/>
    <property type="evidence" value="ECO:0007669"/>
    <property type="project" value="UniProtKB-KW"/>
</dbReference>
<evidence type="ECO:0000256" key="4">
    <source>
        <dbReference type="SAM" id="Coils"/>
    </source>
</evidence>
<dbReference type="InterPro" id="IPR003123">
    <property type="entry name" value="VPS9"/>
</dbReference>
<dbReference type="SMART" id="SM00167">
    <property type="entry name" value="VPS9"/>
    <property type="match status" value="1"/>
</dbReference>
<dbReference type="Gene3D" id="1.20.1050.80">
    <property type="entry name" value="VPS9 domain"/>
    <property type="match status" value="1"/>
</dbReference>
<feature type="region of interest" description="Disordered" evidence="5">
    <location>
        <begin position="60"/>
        <end position="91"/>
    </location>
</feature>
<evidence type="ECO:0000259" key="7">
    <source>
        <dbReference type="PROSITE" id="PS51205"/>
    </source>
</evidence>
<keyword evidence="1" id="KW-0479">Metal-binding</keyword>
<keyword evidence="3" id="KW-0862">Zinc</keyword>
<accession>A0AAV8VTZ4</accession>
<feature type="domain" description="VPS9" evidence="7">
    <location>
        <begin position="229"/>
        <end position="369"/>
    </location>
</feature>
<keyword evidence="2" id="KW-0863">Zinc-finger</keyword>
<dbReference type="Proteomes" id="UP001159042">
    <property type="component" value="Unassembled WGS sequence"/>
</dbReference>
<keyword evidence="9" id="KW-1185">Reference proteome</keyword>
<keyword evidence="4" id="KW-0175">Coiled coil</keyword>
<feature type="region of interest" description="Disordered" evidence="5">
    <location>
        <begin position="477"/>
        <end position="496"/>
    </location>
</feature>
<feature type="domain" description="A20-type" evidence="6">
    <location>
        <begin position="25"/>
        <end position="59"/>
    </location>
</feature>
<evidence type="ECO:0000259" key="6">
    <source>
        <dbReference type="PROSITE" id="PS51036"/>
    </source>
</evidence>
<comment type="caution">
    <text evidence="8">The sequence shown here is derived from an EMBL/GenBank/DDBJ whole genome shotgun (WGS) entry which is preliminary data.</text>
</comment>
<dbReference type="SUPFAM" id="SSF109993">
    <property type="entry name" value="VPS9 domain"/>
    <property type="match status" value="1"/>
</dbReference>